<comment type="catalytic activity">
    <reaction evidence="23">
        <text>hexadecanoate + 2 Fe(II)-[cytochrome b5] + O2 + 2 H(+) = (R)-2-hydroxyhexadecanoate + 2 Fe(III)-[cytochrome b5] + H2O</text>
        <dbReference type="Rhea" id="RHEA:38551"/>
        <dbReference type="Rhea" id="RHEA-COMP:10438"/>
        <dbReference type="Rhea" id="RHEA-COMP:10439"/>
        <dbReference type="ChEBI" id="CHEBI:7896"/>
        <dbReference type="ChEBI" id="CHEBI:15377"/>
        <dbReference type="ChEBI" id="CHEBI:15378"/>
        <dbReference type="ChEBI" id="CHEBI:15379"/>
        <dbReference type="ChEBI" id="CHEBI:29033"/>
        <dbReference type="ChEBI" id="CHEBI:29034"/>
        <dbReference type="ChEBI" id="CHEBI:75927"/>
    </reaction>
    <physiologicalReaction direction="left-to-right" evidence="23">
        <dbReference type="Rhea" id="RHEA:38552"/>
    </physiologicalReaction>
</comment>
<dbReference type="SMART" id="SM01117">
    <property type="entry name" value="Cyt-b5"/>
    <property type="match status" value="1"/>
</dbReference>
<gene>
    <name evidence="31" type="primary">FA2H</name>
</gene>
<dbReference type="InterPro" id="IPR036400">
    <property type="entry name" value="Cyt_B5-like_heme/steroid_sf"/>
</dbReference>
<keyword evidence="11" id="KW-0276">Fatty acid metabolism</keyword>
<evidence type="ECO:0000256" key="10">
    <source>
        <dbReference type="ARBA" id="ARBA00022824"/>
    </source>
</evidence>
<dbReference type="Proteomes" id="UP000694563">
    <property type="component" value="Chromosome 11"/>
</dbReference>
<comment type="function">
    <text evidence="25">Catalyzes the hydroxylation of free fatty acids at the C-2 position to produce 2-hydroxy fatty acids, which are building blocks of sphingolipids and glycosphingolipids common in neural tissue and epidermis. FA2H is stereospecific for the production of (R)-2-hydroxy fatty acids. Plays an essential role in the synthesis of galactosphingolipids of the myelin sheath. Responsible for the synthesis of sphingolipids and glycosphingolipids involved in the formation of epidermal lamellar bodies critical for skin permeability barrier. Participates in the synthesis of glycosphingolipids and a fraction of type II wax diesters in sebaceous gland, specifically regulating hair follicle homeostasis. Involved in the synthesis of sphingolipids of plasma membrane rafts, controlling lipid raft mobility and trafficking of raft-associated proteins.</text>
</comment>
<evidence type="ECO:0000256" key="28">
    <source>
        <dbReference type="ARBA" id="ARBA00078148"/>
    </source>
</evidence>
<dbReference type="PANTHER" id="PTHR12863">
    <property type="entry name" value="FATTY ACID HYDROXYLASE"/>
    <property type="match status" value="1"/>
</dbReference>
<dbReference type="InterPro" id="IPR018506">
    <property type="entry name" value="Cyt_B5_heme-BS"/>
</dbReference>
<comment type="cofactor">
    <cofactor evidence="1">
        <name>Zn(2+)</name>
        <dbReference type="ChEBI" id="CHEBI:29105"/>
    </cofactor>
</comment>
<dbReference type="FunFam" id="3.10.120.10:FF:000011">
    <property type="entry name" value="Fatty acid 2-hydroxylase"/>
    <property type="match status" value="1"/>
</dbReference>
<evidence type="ECO:0000256" key="11">
    <source>
        <dbReference type="ARBA" id="ARBA00022832"/>
    </source>
</evidence>
<evidence type="ECO:0000256" key="13">
    <source>
        <dbReference type="ARBA" id="ARBA00022848"/>
    </source>
</evidence>
<dbReference type="GO" id="GO:0046513">
    <property type="term" value="P:ceramide biosynthetic process"/>
    <property type="evidence" value="ECO:0007669"/>
    <property type="project" value="UniProtKB-ARBA"/>
</dbReference>
<evidence type="ECO:0000256" key="8">
    <source>
        <dbReference type="ARBA" id="ARBA00022692"/>
    </source>
</evidence>
<name>A0A8C3V1M4_CATUS</name>
<evidence type="ECO:0000256" key="5">
    <source>
        <dbReference type="ARBA" id="ARBA00005747"/>
    </source>
</evidence>
<dbReference type="Gene3D" id="3.10.120.10">
    <property type="entry name" value="Cytochrome b5-like heme/steroid binding domain"/>
    <property type="match status" value="1"/>
</dbReference>
<comment type="pathway">
    <text evidence="26">Sphingolipid metabolism; galactosylceramide biosynthesis.</text>
</comment>
<organism evidence="31 32">
    <name type="scientific">Catharus ustulatus</name>
    <name type="common">Russet-backed thrush</name>
    <name type="synonym">Hylocichla ustulatus</name>
    <dbReference type="NCBI Taxonomy" id="91951"/>
    <lineage>
        <taxon>Eukaryota</taxon>
        <taxon>Metazoa</taxon>
        <taxon>Chordata</taxon>
        <taxon>Craniata</taxon>
        <taxon>Vertebrata</taxon>
        <taxon>Euteleostomi</taxon>
        <taxon>Archelosauria</taxon>
        <taxon>Archosauria</taxon>
        <taxon>Dinosauria</taxon>
        <taxon>Saurischia</taxon>
        <taxon>Theropoda</taxon>
        <taxon>Coelurosauria</taxon>
        <taxon>Aves</taxon>
        <taxon>Neognathae</taxon>
        <taxon>Neoaves</taxon>
        <taxon>Telluraves</taxon>
        <taxon>Australaves</taxon>
        <taxon>Passeriformes</taxon>
        <taxon>Turdidae</taxon>
        <taxon>Catharus</taxon>
    </lineage>
</organism>
<evidence type="ECO:0000256" key="3">
    <source>
        <dbReference type="ARBA" id="ARBA00004477"/>
    </source>
</evidence>
<dbReference type="InterPro" id="IPR014430">
    <property type="entry name" value="Scs7"/>
</dbReference>
<evidence type="ECO:0000256" key="1">
    <source>
        <dbReference type="ARBA" id="ARBA00001947"/>
    </source>
</evidence>
<dbReference type="PROSITE" id="PS50255">
    <property type="entry name" value="CYTOCHROME_B5_2"/>
    <property type="match status" value="1"/>
</dbReference>
<dbReference type="PRINTS" id="PR00363">
    <property type="entry name" value="CYTOCHROMEB5"/>
</dbReference>
<dbReference type="GO" id="GO:0020037">
    <property type="term" value="F:heme binding"/>
    <property type="evidence" value="ECO:0007669"/>
    <property type="project" value="UniProtKB-UniRule"/>
</dbReference>
<evidence type="ECO:0000256" key="17">
    <source>
        <dbReference type="ARBA" id="ARBA00023098"/>
    </source>
</evidence>
<dbReference type="AlphaFoldDB" id="A0A8C3V1M4"/>
<evidence type="ECO:0000256" key="23">
    <source>
        <dbReference type="ARBA" id="ARBA00052862"/>
    </source>
</evidence>
<dbReference type="Ensembl" id="ENSCUST00005024606.1">
    <property type="protein sequence ID" value="ENSCUSP00005023759.1"/>
    <property type="gene ID" value="ENSCUSG00005014777.1"/>
</dbReference>
<evidence type="ECO:0000256" key="21">
    <source>
        <dbReference type="ARBA" id="ARBA00051519"/>
    </source>
</evidence>
<evidence type="ECO:0000256" key="7">
    <source>
        <dbReference type="ARBA" id="ARBA00022617"/>
    </source>
</evidence>
<keyword evidence="7 29" id="KW-0349">Heme</keyword>
<evidence type="ECO:0000256" key="22">
    <source>
        <dbReference type="ARBA" id="ARBA00051625"/>
    </source>
</evidence>
<reference evidence="31" key="3">
    <citation type="submission" date="2025-09" db="UniProtKB">
        <authorList>
            <consortium name="Ensembl"/>
        </authorList>
    </citation>
    <scope>IDENTIFICATION</scope>
</reference>
<comment type="pathway">
    <text evidence="4">Lipid metabolism; fatty acid metabolism.</text>
</comment>
<dbReference type="GO" id="GO:0006633">
    <property type="term" value="P:fatty acid biosynthetic process"/>
    <property type="evidence" value="ECO:0007669"/>
    <property type="project" value="UniProtKB-KW"/>
</dbReference>
<evidence type="ECO:0000256" key="25">
    <source>
        <dbReference type="ARBA" id="ARBA00054885"/>
    </source>
</evidence>
<protein>
    <recommendedName>
        <fullName evidence="27">Fatty acid 2-hydroxylase</fullName>
    </recommendedName>
    <alternativeName>
        <fullName evidence="28">Fatty acid alpha-hydroxylase</fullName>
    </alternativeName>
</protein>
<evidence type="ECO:0000256" key="27">
    <source>
        <dbReference type="ARBA" id="ARBA00069158"/>
    </source>
</evidence>
<evidence type="ECO:0000256" key="20">
    <source>
        <dbReference type="ARBA" id="ARBA00050698"/>
    </source>
</evidence>
<sequence>GCPVPPPPRSASPGAAEVRARCAQGACLVSCHRRLYDLSGFVRLHPGGEQLLRRRAGTDVSAALDGPPHRHSANARRWLEQYYVGDLEQVPPWAEPGPGAEPYRVCRALQVQASQRPSCWGHTEDVSGVHVAYKLFSAPKSQSELCGT</sequence>
<dbReference type="PROSITE" id="PS00191">
    <property type="entry name" value="CYTOCHROME_B5_1"/>
    <property type="match status" value="1"/>
</dbReference>
<comment type="similarity">
    <text evidence="29">Belongs to the cytochrome b5 family.</text>
</comment>
<evidence type="ECO:0000256" key="12">
    <source>
        <dbReference type="ARBA" id="ARBA00022833"/>
    </source>
</evidence>
<evidence type="ECO:0000256" key="15">
    <source>
        <dbReference type="ARBA" id="ARBA00023002"/>
    </source>
</evidence>
<keyword evidence="18" id="KW-0472">Membrane</keyword>
<evidence type="ECO:0000256" key="29">
    <source>
        <dbReference type="RuleBase" id="RU362121"/>
    </source>
</evidence>
<keyword evidence="15" id="KW-0560">Oxidoreductase</keyword>
<comment type="similarity">
    <text evidence="5">Belongs to the sterol desaturase family. SCS7 subfamily.</text>
</comment>
<proteinExistence type="inferred from homology"/>
<keyword evidence="32" id="KW-1185">Reference proteome</keyword>
<evidence type="ECO:0000256" key="2">
    <source>
        <dbReference type="ARBA" id="ARBA00004154"/>
    </source>
</evidence>
<evidence type="ECO:0000259" key="30">
    <source>
        <dbReference type="PROSITE" id="PS50255"/>
    </source>
</evidence>
<keyword evidence="16 29" id="KW-0408">Iron</keyword>
<evidence type="ECO:0000256" key="24">
    <source>
        <dbReference type="ARBA" id="ARBA00053017"/>
    </source>
</evidence>
<comment type="catalytic activity">
    <reaction evidence="21">
        <text>a 1,2-saturated fatty acid + 2 Fe(II)-[cytochrome b5] + O2 + 2 H(+) = a (R)-2-hydroxy fatty acid + 2 Fe(III)-[cytochrome b5] + H2O</text>
        <dbReference type="Rhea" id="RHEA:38855"/>
        <dbReference type="Rhea" id="RHEA-COMP:10438"/>
        <dbReference type="Rhea" id="RHEA-COMP:10439"/>
        <dbReference type="ChEBI" id="CHEBI:15377"/>
        <dbReference type="ChEBI" id="CHEBI:15378"/>
        <dbReference type="ChEBI" id="CHEBI:15379"/>
        <dbReference type="ChEBI" id="CHEBI:29033"/>
        <dbReference type="ChEBI" id="CHEBI:29034"/>
        <dbReference type="ChEBI" id="CHEBI:76177"/>
        <dbReference type="ChEBI" id="CHEBI:83955"/>
    </reaction>
    <physiologicalReaction direction="left-to-right" evidence="21">
        <dbReference type="Rhea" id="RHEA:38856"/>
    </physiologicalReaction>
</comment>
<comment type="catalytic activity">
    <reaction evidence="20">
        <text>docosanoate + 2 Fe(II)-[cytochrome b5] + O2 + 2 H(+) = 2-hydroxydocosanoate + 2 Fe(III)-[cytochrome b5] + H2O</text>
        <dbReference type="Rhea" id="RHEA:39819"/>
        <dbReference type="Rhea" id="RHEA-COMP:10438"/>
        <dbReference type="Rhea" id="RHEA-COMP:10439"/>
        <dbReference type="ChEBI" id="CHEBI:15377"/>
        <dbReference type="ChEBI" id="CHEBI:15378"/>
        <dbReference type="ChEBI" id="CHEBI:15379"/>
        <dbReference type="ChEBI" id="CHEBI:23858"/>
        <dbReference type="ChEBI" id="CHEBI:29033"/>
        <dbReference type="ChEBI" id="CHEBI:29034"/>
        <dbReference type="ChEBI" id="CHEBI:76722"/>
    </reaction>
    <physiologicalReaction direction="left-to-right" evidence="20">
        <dbReference type="Rhea" id="RHEA:39820"/>
    </physiologicalReaction>
</comment>
<evidence type="ECO:0000256" key="26">
    <source>
        <dbReference type="ARBA" id="ARBA00060649"/>
    </source>
</evidence>
<keyword evidence="19" id="KW-0275">Fatty acid biosynthesis</keyword>
<evidence type="ECO:0000256" key="9">
    <source>
        <dbReference type="ARBA" id="ARBA00022723"/>
    </source>
</evidence>
<dbReference type="GO" id="GO:0005789">
    <property type="term" value="C:endoplasmic reticulum membrane"/>
    <property type="evidence" value="ECO:0007669"/>
    <property type="project" value="UniProtKB-SubCell"/>
</dbReference>
<evidence type="ECO:0000256" key="14">
    <source>
        <dbReference type="ARBA" id="ARBA00022989"/>
    </source>
</evidence>
<keyword evidence="8" id="KW-0812">Transmembrane</keyword>
<evidence type="ECO:0000256" key="19">
    <source>
        <dbReference type="ARBA" id="ARBA00023160"/>
    </source>
</evidence>
<dbReference type="InterPro" id="IPR001199">
    <property type="entry name" value="Cyt_B5-like_heme/steroid-bd"/>
</dbReference>
<keyword evidence="6" id="KW-0444">Lipid biosynthesis</keyword>
<keyword evidence="9 29" id="KW-0479">Metal-binding</keyword>
<keyword evidence="17" id="KW-0443">Lipid metabolism</keyword>
<keyword evidence="10" id="KW-0256">Endoplasmic reticulum</keyword>
<feature type="domain" description="Cytochrome b5 heme-binding" evidence="30">
    <location>
        <begin position="16"/>
        <end position="88"/>
    </location>
</feature>
<reference evidence="31" key="1">
    <citation type="submission" date="2020-10" db="EMBL/GenBank/DDBJ databases">
        <title>Catharus ustulatus (Swainson's thrush) genome, bCatUst1, primary haplotype v2.</title>
        <authorList>
            <person name="Delmore K."/>
            <person name="Vafadar M."/>
            <person name="Formenti G."/>
            <person name="Chow W."/>
            <person name="Pelan S."/>
            <person name="Howe K."/>
            <person name="Rhie A."/>
            <person name="Mountcastle J."/>
            <person name="Haase B."/>
            <person name="Fedrigo O."/>
            <person name="Jarvis E.D."/>
        </authorList>
    </citation>
    <scope>NUCLEOTIDE SEQUENCE [LARGE SCALE GENOMIC DNA]</scope>
</reference>
<accession>A0A8C3V1M4</accession>
<evidence type="ECO:0000256" key="4">
    <source>
        <dbReference type="ARBA" id="ARBA00004872"/>
    </source>
</evidence>
<comment type="catalytic activity">
    <reaction evidence="22">
        <text>octadecanoate + 2 Fe(II)-[cytochrome b5] + O2 + 2 H(+) = (R)-2-hydroxyoctadecanoate + 2 Fe(III)-[cytochrome b5] + H2O</text>
        <dbReference type="Rhea" id="RHEA:39815"/>
        <dbReference type="Rhea" id="RHEA-COMP:10438"/>
        <dbReference type="Rhea" id="RHEA-COMP:10439"/>
        <dbReference type="ChEBI" id="CHEBI:15377"/>
        <dbReference type="ChEBI" id="CHEBI:15378"/>
        <dbReference type="ChEBI" id="CHEBI:15379"/>
        <dbReference type="ChEBI" id="CHEBI:25629"/>
        <dbReference type="ChEBI" id="CHEBI:29033"/>
        <dbReference type="ChEBI" id="CHEBI:29034"/>
        <dbReference type="ChEBI" id="CHEBI:57562"/>
    </reaction>
    <physiologicalReaction direction="left-to-right" evidence="22">
        <dbReference type="Rhea" id="RHEA:39816"/>
    </physiologicalReaction>
</comment>
<evidence type="ECO:0000313" key="32">
    <source>
        <dbReference type="Proteomes" id="UP000694563"/>
    </source>
</evidence>
<evidence type="ECO:0000256" key="6">
    <source>
        <dbReference type="ARBA" id="ARBA00022516"/>
    </source>
</evidence>
<comment type="subcellular location">
    <subcellularLocation>
        <location evidence="3">Endoplasmic reticulum membrane</location>
        <topology evidence="3">Multi-pass membrane protein</topology>
    </subcellularLocation>
    <subcellularLocation>
        <location evidence="2">Microsome membrane</location>
        <topology evidence="2">Multi-pass membrane protein</topology>
    </subcellularLocation>
</comment>
<evidence type="ECO:0000256" key="16">
    <source>
        <dbReference type="ARBA" id="ARBA00023004"/>
    </source>
</evidence>
<dbReference type="GO" id="GO:0080132">
    <property type="term" value="F:fatty acid 2-hydroxylase activity"/>
    <property type="evidence" value="ECO:0007669"/>
    <property type="project" value="InterPro"/>
</dbReference>
<keyword evidence="12" id="KW-0862">Zinc</keyword>
<reference evidence="31" key="2">
    <citation type="submission" date="2025-08" db="UniProtKB">
        <authorList>
            <consortium name="Ensembl"/>
        </authorList>
    </citation>
    <scope>IDENTIFICATION</scope>
</reference>
<dbReference type="Pfam" id="PF00173">
    <property type="entry name" value="Cyt-b5"/>
    <property type="match status" value="1"/>
</dbReference>
<evidence type="ECO:0000256" key="18">
    <source>
        <dbReference type="ARBA" id="ARBA00023136"/>
    </source>
</evidence>
<dbReference type="GO" id="GO:0046872">
    <property type="term" value="F:metal ion binding"/>
    <property type="evidence" value="ECO:0007669"/>
    <property type="project" value="UniProtKB-UniRule"/>
</dbReference>
<dbReference type="PANTHER" id="PTHR12863:SF1">
    <property type="entry name" value="FATTY ACID 2-HYDROXYLASE"/>
    <property type="match status" value="1"/>
</dbReference>
<comment type="catalytic activity">
    <reaction evidence="24">
        <text>tetracosanoate + 2 Fe(II)-[cytochrome b5] + O2 + 2 H(+) = (R)-2-hydroxytetracosanoate + 2 Fe(III)-[cytochrome b5] + H2O</text>
        <dbReference type="Rhea" id="RHEA:38559"/>
        <dbReference type="Rhea" id="RHEA-COMP:10438"/>
        <dbReference type="Rhea" id="RHEA-COMP:10439"/>
        <dbReference type="ChEBI" id="CHEBI:15377"/>
        <dbReference type="ChEBI" id="CHEBI:15378"/>
        <dbReference type="ChEBI" id="CHEBI:15379"/>
        <dbReference type="ChEBI" id="CHEBI:29033"/>
        <dbReference type="ChEBI" id="CHEBI:29034"/>
        <dbReference type="ChEBI" id="CHEBI:31014"/>
        <dbReference type="ChEBI" id="CHEBI:75935"/>
    </reaction>
    <physiologicalReaction direction="left-to-right" evidence="24">
        <dbReference type="Rhea" id="RHEA:38560"/>
    </physiologicalReaction>
</comment>
<dbReference type="SUPFAM" id="SSF55856">
    <property type="entry name" value="Cytochrome b5-like heme/steroid binding domain"/>
    <property type="match status" value="1"/>
</dbReference>
<keyword evidence="14" id="KW-1133">Transmembrane helix</keyword>
<keyword evidence="13" id="KW-0492">Microsome</keyword>
<evidence type="ECO:0000313" key="31">
    <source>
        <dbReference type="Ensembl" id="ENSCUSP00005023759.1"/>
    </source>
</evidence>